<dbReference type="AlphaFoldDB" id="A0A317XSY5"/>
<dbReference type="InParanoid" id="A0A317XSY5"/>
<dbReference type="EMBL" id="KZ819190">
    <property type="protein sequence ID" value="PWZ01474.1"/>
    <property type="molecule type" value="Genomic_DNA"/>
</dbReference>
<evidence type="ECO:0000313" key="2">
    <source>
        <dbReference type="Proteomes" id="UP000246740"/>
    </source>
</evidence>
<accession>A0A317XSY5</accession>
<keyword evidence="2" id="KW-1185">Reference proteome</keyword>
<protein>
    <submittedName>
        <fullName evidence="1">Uncharacterized protein</fullName>
    </submittedName>
</protein>
<organism evidence="1 2">
    <name type="scientific">Testicularia cyperi</name>
    <dbReference type="NCBI Taxonomy" id="1882483"/>
    <lineage>
        <taxon>Eukaryota</taxon>
        <taxon>Fungi</taxon>
        <taxon>Dikarya</taxon>
        <taxon>Basidiomycota</taxon>
        <taxon>Ustilaginomycotina</taxon>
        <taxon>Ustilaginomycetes</taxon>
        <taxon>Ustilaginales</taxon>
        <taxon>Anthracoideaceae</taxon>
        <taxon>Testicularia</taxon>
    </lineage>
</organism>
<dbReference type="Proteomes" id="UP000246740">
    <property type="component" value="Unassembled WGS sequence"/>
</dbReference>
<evidence type="ECO:0000313" key="1">
    <source>
        <dbReference type="EMBL" id="PWZ01474.1"/>
    </source>
</evidence>
<name>A0A317XSY5_9BASI</name>
<proteinExistence type="predicted"/>
<gene>
    <name evidence="1" type="ORF">BCV70DRAFT_205239</name>
</gene>
<sequence>MQVGIWTVGAAADLGDENDFTDENSQAVRNGTEAIKVETGGVCESRPCTAVSYKGDAALCSVRQGHATNARPVDLAVADSERGGAQNASKSPETAEYWQLTGLNRPSKPWNQRIVPHHCAPSKNTRLPLTVSPSLSMSDQISPFLSQQYAGPLTDSEASFPWLLSKIDGLHTH</sequence>
<reference evidence="1 2" key="1">
    <citation type="journal article" date="2018" name="Mol. Biol. Evol.">
        <title>Broad Genomic Sampling Reveals a Smut Pathogenic Ancestry of the Fungal Clade Ustilaginomycotina.</title>
        <authorList>
            <person name="Kijpornyongpan T."/>
            <person name="Mondo S.J."/>
            <person name="Barry K."/>
            <person name="Sandor L."/>
            <person name="Lee J."/>
            <person name="Lipzen A."/>
            <person name="Pangilinan J."/>
            <person name="LaButti K."/>
            <person name="Hainaut M."/>
            <person name="Henrissat B."/>
            <person name="Grigoriev I.V."/>
            <person name="Spatafora J.W."/>
            <person name="Aime M.C."/>
        </authorList>
    </citation>
    <scope>NUCLEOTIDE SEQUENCE [LARGE SCALE GENOMIC DNA]</scope>
    <source>
        <strain evidence="1 2">MCA 3645</strain>
    </source>
</reference>